<feature type="compositionally biased region" description="Basic and acidic residues" evidence="2">
    <location>
        <begin position="1"/>
        <end position="17"/>
    </location>
</feature>
<comment type="caution">
    <text evidence="4">The sequence shown here is derived from an EMBL/GenBank/DDBJ whole genome shotgun (WGS) entry which is preliminary data.</text>
</comment>
<evidence type="ECO:0000259" key="3">
    <source>
        <dbReference type="Pfam" id="PF08240"/>
    </source>
</evidence>
<dbReference type="SUPFAM" id="SSF50129">
    <property type="entry name" value="GroES-like"/>
    <property type="match status" value="1"/>
</dbReference>
<evidence type="ECO:0000313" key="5">
    <source>
        <dbReference type="Proteomes" id="UP000011592"/>
    </source>
</evidence>
<evidence type="ECO:0000256" key="1">
    <source>
        <dbReference type="ARBA" id="ARBA00022857"/>
    </source>
</evidence>
<dbReference type="GO" id="GO:0016616">
    <property type="term" value="F:oxidoreductase activity, acting on the CH-OH group of donors, NAD or NADP as acceptor"/>
    <property type="evidence" value="ECO:0007669"/>
    <property type="project" value="UniProtKB-ARBA"/>
</dbReference>
<keyword evidence="5" id="KW-1185">Reference proteome</keyword>
<sequence length="122" mass="13138">MDTNEMRAVRLHEHGDPDVLQVEEVDRPEPAADELLIEVAAAGVNPVDTYFRDGSYEPVDVPFTPGVDFAGTVVETGPTVEHFEAGDSVYGTGMGNGAFQGSYADTRRYRPIASFTSPTVST</sequence>
<organism evidence="4 5">
    <name type="scientific">Natrinema gari JCM 14663</name>
    <dbReference type="NCBI Taxonomy" id="1230459"/>
    <lineage>
        <taxon>Archaea</taxon>
        <taxon>Methanobacteriati</taxon>
        <taxon>Methanobacteriota</taxon>
        <taxon>Stenosarchaea group</taxon>
        <taxon>Halobacteria</taxon>
        <taxon>Halobacteriales</taxon>
        <taxon>Natrialbaceae</taxon>
        <taxon>Natrinema</taxon>
    </lineage>
</organism>
<dbReference type="GO" id="GO:0030554">
    <property type="term" value="F:adenyl nucleotide binding"/>
    <property type="evidence" value="ECO:0007669"/>
    <property type="project" value="UniProtKB-ARBA"/>
</dbReference>
<feature type="region of interest" description="Disordered" evidence="2">
    <location>
        <begin position="1"/>
        <end position="23"/>
    </location>
</feature>
<dbReference type="Gene3D" id="3.90.180.10">
    <property type="entry name" value="Medium-chain alcohol dehydrogenases, catalytic domain"/>
    <property type="match status" value="1"/>
</dbReference>
<protein>
    <submittedName>
        <fullName evidence="4">NADPH:quinone reductase</fullName>
    </submittedName>
</protein>
<evidence type="ECO:0000256" key="2">
    <source>
        <dbReference type="SAM" id="MobiDB-lite"/>
    </source>
</evidence>
<dbReference type="GO" id="GO:0043168">
    <property type="term" value="F:anion binding"/>
    <property type="evidence" value="ECO:0007669"/>
    <property type="project" value="UniProtKB-ARBA"/>
</dbReference>
<dbReference type="PATRIC" id="fig|1230459.4.peg.664"/>
<gene>
    <name evidence="4" type="ORF">C486_03349</name>
</gene>
<evidence type="ECO:0000313" key="4">
    <source>
        <dbReference type="EMBL" id="ELY82879.1"/>
    </source>
</evidence>
<proteinExistence type="predicted"/>
<dbReference type="GO" id="GO:0044281">
    <property type="term" value="P:small molecule metabolic process"/>
    <property type="evidence" value="ECO:0007669"/>
    <property type="project" value="UniProtKB-ARBA"/>
</dbReference>
<name>L9Z926_9EURY</name>
<dbReference type="AlphaFoldDB" id="L9Z926"/>
<dbReference type="InterPro" id="IPR011032">
    <property type="entry name" value="GroES-like_sf"/>
</dbReference>
<dbReference type="PANTHER" id="PTHR44154">
    <property type="entry name" value="QUINONE OXIDOREDUCTASE"/>
    <property type="match status" value="1"/>
</dbReference>
<accession>L9Z926</accession>
<dbReference type="Pfam" id="PF08240">
    <property type="entry name" value="ADH_N"/>
    <property type="match status" value="1"/>
</dbReference>
<dbReference type="EMBL" id="AOIJ01000033">
    <property type="protein sequence ID" value="ELY82879.1"/>
    <property type="molecule type" value="Genomic_DNA"/>
</dbReference>
<dbReference type="Proteomes" id="UP000011592">
    <property type="component" value="Unassembled WGS sequence"/>
</dbReference>
<reference evidence="4 5" key="1">
    <citation type="journal article" date="2014" name="PLoS Genet.">
        <title>Phylogenetically driven sequencing of extremely halophilic archaea reveals strategies for static and dynamic osmo-response.</title>
        <authorList>
            <person name="Becker E.A."/>
            <person name="Seitzer P.M."/>
            <person name="Tritt A."/>
            <person name="Larsen D."/>
            <person name="Krusor M."/>
            <person name="Yao A.I."/>
            <person name="Wu D."/>
            <person name="Madern D."/>
            <person name="Eisen J.A."/>
            <person name="Darling A.E."/>
            <person name="Facciotti M.T."/>
        </authorList>
    </citation>
    <scope>NUCLEOTIDE SEQUENCE [LARGE SCALE GENOMIC DNA]</scope>
    <source>
        <strain evidence="4 5">JCM 14663</strain>
    </source>
</reference>
<feature type="domain" description="Alcohol dehydrogenase-like N-terminal" evidence="3">
    <location>
        <begin position="32"/>
        <end position="92"/>
    </location>
</feature>
<dbReference type="InterPro" id="IPR013154">
    <property type="entry name" value="ADH-like_N"/>
</dbReference>
<keyword evidence="1" id="KW-0521">NADP</keyword>
<dbReference type="PANTHER" id="PTHR44154:SF1">
    <property type="entry name" value="QUINONE OXIDOREDUCTASE"/>
    <property type="match status" value="1"/>
</dbReference>
<dbReference type="InterPro" id="IPR051603">
    <property type="entry name" value="Zinc-ADH_QOR/CCCR"/>
</dbReference>